<keyword evidence="8 9" id="KW-0472">Membrane</keyword>
<evidence type="ECO:0000313" key="10">
    <source>
        <dbReference type="EMBL" id="SKA64762.1"/>
    </source>
</evidence>
<keyword evidence="6 9" id="KW-0769">Symport</keyword>
<evidence type="ECO:0000256" key="3">
    <source>
        <dbReference type="ARBA" id="ARBA00022448"/>
    </source>
</evidence>
<keyword evidence="4 9" id="KW-1003">Cell membrane</keyword>
<evidence type="ECO:0000256" key="4">
    <source>
        <dbReference type="ARBA" id="ARBA00022475"/>
    </source>
</evidence>
<evidence type="ECO:0000256" key="6">
    <source>
        <dbReference type="ARBA" id="ARBA00022847"/>
    </source>
</evidence>
<proteinExistence type="inferred from homology"/>
<evidence type="ECO:0000256" key="7">
    <source>
        <dbReference type="ARBA" id="ARBA00022989"/>
    </source>
</evidence>
<reference evidence="10 11" key="1">
    <citation type="submission" date="2017-02" db="EMBL/GenBank/DDBJ databases">
        <authorList>
            <person name="Peterson S.W."/>
        </authorList>
    </citation>
    <scope>NUCLEOTIDE SEQUENCE [LARGE SCALE GENOMIC DNA]</scope>
    <source>
        <strain evidence="10 11">DSM 18034</strain>
    </source>
</reference>
<feature type="transmembrane region" description="Helical" evidence="9">
    <location>
        <begin position="310"/>
        <end position="330"/>
    </location>
</feature>
<dbReference type="OrthoDB" id="9806926at2"/>
<dbReference type="Gene3D" id="1.20.1740.10">
    <property type="entry name" value="Amino acid/polyamine transporter I"/>
    <property type="match status" value="1"/>
</dbReference>
<feature type="transmembrane region" description="Helical" evidence="9">
    <location>
        <begin position="350"/>
        <end position="372"/>
    </location>
</feature>
<evidence type="ECO:0000256" key="9">
    <source>
        <dbReference type="RuleBase" id="RU363064"/>
    </source>
</evidence>
<dbReference type="Proteomes" id="UP000189733">
    <property type="component" value="Unassembled WGS sequence"/>
</dbReference>
<evidence type="ECO:0000256" key="1">
    <source>
        <dbReference type="ARBA" id="ARBA00004651"/>
    </source>
</evidence>
<evidence type="ECO:0000256" key="2">
    <source>
        <dbReference type="ARBA" id="ARBA00009261"/>
    </source>
</evidence>
<feature type="transmembrane region" description="Helical" evidence="9">
    <location>
        <begin position="184"/>
        <end position="202"/>
    </location>
</feature>
<accession>A0A1T4VII7</accession>
<feature type="transmembrane region" description="Helical" evidence="9">
    <location>
        <begin position="416"/>
        <end position="436"/>
    </location>
</feature>
<dbReference type="Pfam" id="PF01235">
    <property type="entry name" value="Na_Ala_symp"/>
    <property type="match status" value="1"/>
</dbReference>
<dbReference type="InterPro" id="IPR001463">
    <property type="entry name" value="Na/Ala_symport"/>
</dbReference>
<feature type="transmembrane region" description="Helical" evidence="9">
    <location>
        <begin position="392"/>
        <end position="410"/>
    </location>
</feature>
<keyword evidence="5 9" id="KW-0812">Transmembrane</keyword>
<sequence>MSTFESVQHVIEAASAFVWGAPMLILLVGTGVYLTFCLRGIQLSKLKYSFWLAFVQRKEEGTEGDISNFQALMTALSATVGTGNVAGVATAIALGGPGAMFWMWVTGMLGMATKYAEALLAVKYRTVSPKGEMCGGPMYYISRGLNMWWLGAMFAVFAAITAFGTGNMVQSNSVADVMSSTFGIAPWLTGLFLLVTCSMVILGGIKNIGKVTGVLVPTMVAFYLLGGLAILIMNWEVVPAAIALIVEKAFNPTAATGGFAGSSVMLAIRMGVARGIFSNESGLGSAPIAAAAAQTSHSVVQALVSMTQTFISTMIVCTLTGLILIVSGGWSSGMTGAALTAKAFETLLPGGQYIVSSGLVLFAYSTILGWCYYGEKSVEFLFGQRAIRPYRLVYICFIGIGAVANLEFVWTLSDLFNGMMAFPNLVGLLLLSPVVGRETRDYFRSRRKAREEQSSVAPASARS</sequence>
<keyword evidence="11" id="KW-1185">Reference proteome</keyword>
<keyword evidence="3 9" id="KW-0813">Transport</keyword>
<dbReference type="PANTHER" id="PTHR30330:SF3">
    <property type="entry name" value="TRANSCRIPTIONAL REGULATOR, LRP FAMILY"/>
    <property type="match status" value="1"/>
</dbReference>
<comment type="similarity">
    <text evidence="2 9">Belongs to the alanine or glycine:cation symporter (AGCS) (TC 2.A.25) family.</text>
</comment>
<feature type="transmembrane region" description="Helical" evidence="9">
    <location>
        <begin position="145"/>
        <end position="164"/>
    </location>
</feature>
<evidence type="ECO:0000256" key="8">
    <source>
        <dbReference type="ARBA" id="ARBA00023136"/>
    </source>
</evidence>
<dbReference type="STRING" id="1121442.SAMN02745702_00400"/>
<dbReference type="PANTHER" id="PTHR30330">
    <property type="entry name" value="AGSS FAMILY TRANSPORTER, SODIUM-ALANINE"/>
    <property type="match status" value="1"/>
</dbReference>
<dbReference type="GO" id="GO:0005886">
    <property type="term" value="C:plasma membrane"/>
    <property type="evidence" value="ECO:0007669"/>
    <property type="project" value="UniProtKB-SubCell"/>
</dbReference>
<organism evidence="10 11">
    <name type="scientific">Desulfobaculum bizertense DSM 18034</name>
    <dbReference type="NCBI Taxonomy" id="1121442"/>
    <lineage>
        <taxon>Bacteria</taxon>
        <taxon>Pseudomonadati</taxon>
        <taxon>Thermodesulfobacteriota</taxon>
        <taxon>Desulfovibrionia</taxon>
        <taxon>Desulfovibrionales</taxon>
        <taxon>Desulfovibrionaceae</taxon>
        <taxon>Desulfobaculum</taxon>
    </lineage>
</organism>
<feature type="transmembrane region" description="Helical" evidence="9">
    <location>
        <begin position="214"/>
        <end position="233"/>
    </location>
</feature>
<dbReference type="FunFam" id="1.20.1740.10:FF:000004">
    <property type="entry name" value="Sodium:alanine symporter family protein"/>
    <property type="match status" value="1"/>
</dbReference>
<dbReference type="EMBL" id="FUYA01000001">
    <property type="protein sequence ID" value="SKA64762.1"/>
    <property type="molecule type" value="Genomic_DNA"/>
</dbReference>
<feature type="transmembrane region" description="Helical" evidence="9">
    <location>
        <begin position="71"/>
        <end position="95"/>
    </location>
</feature>
<protein>
    <submittedName>
        <fullName evidence="10">Alanine or glycine:cation symporter, AGCS family</fullName>
    </submittedName>
</protein>
<comment type="subcellular location">
    <subcellularLocation>
        <location evidence="1 9">Cell membrane</location>
        <topology evidence="1 9">Multi-pass membrane protein</topology>
    </subcellularLocation>
</comment>
<keyword evidence="7 9" id="KW-1133">Transmembrane helix</keyword>
<name>A0A1T4VII7_9BACT</name>
<evidence type="ECO:0000313" key="11">
    <source>
        <dbReference type="Proteomes" id="UP000189733"/>
    </source>
</evidence>
<dbReference type="NCBIfam" id="TIGR00835">
    <property type="entry name" value="agcS"/>
    <property type="match status" value="1"/>
</dbReference>
<feature type="transmembrane region" description="Helical" evidence="9">
    <location>
        <begin position="16"/>
        <end position="38"/>
    </location>
</feature>
<gene>
    <name evidence="10" type="ORF">SAMN02745702_00400</name>
</gene>
<dbReference type="GO" id="GO:0005283">
    <property type="term" value="F:amino acid:sodium symporter activity"/>
    <property type="evidence" value="ECO:0007669"/>
    <property type="project" value="InterPro"/>
</dbReference>
<evidence type="ECO:0000256" key="5">
    <source>
        <dbReference type="ARBA" id="ARBA00022692"/>
    </source>
</evidence>
<dbReference type="AlphaFoldDB" id="A0A1T4VII7"/>
<dbReference type="PRINTS" id="PR00175">
    <property type="entry name" value="NAALASMPORT"/>
</dbReference>
<dbReference type="RefSeq" id="WP_078683709.1">
    <property type="nucleotide sequence ID" value="NZ_FUYA01000001.1"/>
</dbReference>